<dbReference type="Pfam" id="PF00884">
    <property type="entry name" value="Sulfatase"/>
    <property type="match status" value="1"/>
</dbReference>
<evidence type="ECO:0000256" key="2">
    <source>
        <dbReference type="ARBA" id="ARBA00022801"/>
    </source>
</evidence>
<keyword evidence="1" id="KW-0479">Metal-binding</keyword>
<feature type="domain" description="Sulfatase N-terminal" evidence="3">
    <location>
        <begin position="17"/>
        <end position="361"/>
    </location>
</feature>
<dbReference type="GO" id="GO:0005737">
    <property type="term" value="C:cytoplasm"/>
    <property type="evidence" value="ECO:0007669"/>
    <property type="project" value="TreeGrafter"/>
</dbReference>
<dbReference type="AlphaFoldDB" id="A0A6J7K5L3"/>
<sequence length="527" mass="59084">MGINLGPMPIASTAPRDVVVVLLDSLNRHMIGAYGGEEFKTPNLDRLAKRSVRFTNHHSGSLPCMPARHDLLVGALDFPWRPWGSIEVWEDAITRQLRRDAGISTMLVSDHPHLFEAGGENYHHDFGAWDYLRGGEDDPWRTRADTSQIGAPTLPPFRESGWRNYDLSRTYFREEADFPGPRTMTAAAKWLDQELGAQRRPEERVFLFVDEFDPHEPFDAPEKWTSLYDDDWEGERIIWPPYTSGIKSEDAFASPELSAREARHLRSQYGAKLSMIDHWLGLMIDTVERHDAWDTTAFILCTDHGIYLGERGMWGKPAVSVFPELGHIPLMISWPGVEAGTCDALTTTVDIHATICDVFGVNPKHATHGYSLVPLIEGRSTSIREWALSGVWGREVHIANATSTFAKAPVAANRPLSMYSNRWSTMPVRIAPNLHRIKPDMRATLVKAAGTEVPVIRQPFDPSDDLPFWGRGAFSGDLLYNRFDQAHGDGVRNLAHTPEAIQMTELLVEALRAVDAPVEQLARLGIA</sequence>
<keyword evidence="2" id="KW-0378">Hydrolase</keyword>
<dbReference type="InterPro" id="IPR017850">
    <property type="entry name" value="Alkaline_phosphatase_core_sf"/>
</dbReference>
<evidence type="ECO:0000313" key="4">
    <source>
        <dbReference type="EMBL" id="CAB4950431.1"/>
    </source>
</evidence>
<dbReference type="PANTHER" id="PTHR45953:SF1">
    <property type="entry name" value="IDURONATE 2-SULFATASE"/>
    <property type="match status" value="1"/>
</dbReference>
<organism evidence="4">
    <name type="scientific">freshwater metagenome</name>
    <dbReference type="NCBI Taxonomy" id="449393"/>
    <lineage>
        <taxon>unclassified sequences</taxon>
        <taxon>metagenomes</taxon>
        <taxon>ecological metagenomes</taxon>
    </lineage>
</organism>
<dbReference type="GO" id="GO:0004423">
    <property type="term" value="F:iduronate-2-sulfatase activity"/>
    <property type="evidence" value="ECO:0007669"/>
    <property type="project" value="TreeGrafter"/>
</dbReference>
<dbReference type="SUPFAM" id="SSF53649">
    <property type="entry name" value="Alkaline phosphatase-like"/>
    <property type="match status" value="1"/>
</dbReference>
<gene>
    <name evidence="4" type="ORF">UFOPK3789_00647</name>
</gene>
<proteinExistence type="predicted"/>
<evidence type="ECO:0000256" key="1">
    <source>
        <dbReference type="ARBA" id="ARBA00022723"/>
    </source>
</evidence>
<protein>
    <submittedName>
        <fullName evidence="4">Unannotated protein</fullName>
    </submittedName>
</protein>
<dbReference type="CDD" id="cd16148">
    <property type="entry name" value="sulfatase_like"/>
    <property type="match status" value="1"/>
</dbReference>
<dbReference type="PANTHER" id="PTHR45953">
    <property type="entry name" value="IDURONATE 2-SULFATASE"/>
    <property type="match status" value="1"/>
</dbReference>
<dbReference type="EMBL" id="CAFBNL010000027">
    <property type="protein sequence ID" value="CAB4950431.1"/>
    <property type="molecule type" value="Genomic_DNA"/>
</dbReference>
<dbReference type="InterPro" id="IPR000917">
    <property type="entry name" value="Sulfatase_N"/>
</dbReference>
<dbReference type="GO" id="GO:0046872">
    <property type="term" value="F:metal ion binding"/>
    <property type="evidence" value="ECO:0007669"/>
    <property type="project" value="UniProtKB-KW"/>
</dbReference>
<accession>A0A6J7K5L3</accession>
<name>A0A6J7K5L3_9ZZZZ</name>
<dbReference type="Gene3D" id="3.40.720.10">
    <property type="entry name" value="Alkaline Phosphatase, subunit A"/>
    <property type="match status" value="1"/>
</dbReference>
<evidence type="ECO:0000259" key="3">
    <source>
        <dbReference type="Pfam" id="PF00884"/>
    </source>
</evidence>
<reference evidence="4" key="1">
    <citation type="submission" date="2020-05" db="EMBL/GenBank/DDBJ databases">
        <authorList>
            <person name="Chiriac C."/>
            <person name="Salcher M."/>
            <person name="Ghai R."/>
            <person name="Kavagutti S V."/>
        </authorList>
    </citation>
    <scope>NUCLEOTIDE SEQUENCE</scope>
</reference>